<feature type="non-terminal residue" evidence="3">
    <location>
        <position position="1"/>
    </location>
</feature>
<proteinExistence type="predicted"/>
<dbReference type="Proteomes" id="UP000574528">
    <property type="component" value="Unassembled WGS sequence"/>
</dbReference>
<protein>
    <submittedName>
        <fullName evidence="3">DGUOK protein</fullName>
    </submittedName>
</protein>
<dbReference type="InterPro" id="IPR050566">
    <property type="entry name" value="Deoxyribonucleoside_kinase"/>
</dbReference>
<evidence type="ECO:0000313" key="4">
    <source>
        <dbReference type="Proteomes" id="UP000574528"/>
    </source>
</evidence>
<feature type="domain" description="Deoxynucleoside kinase" evidence="2">
    <location>
        <begin position="62"/>
        <end position="118"/>
    </location>
</feature>
<dbReference type="OrthoDB" id="567086at2759"/>
<dbReference type="EMBL" id="VWZI01003272">
    <property type="protein sequence ID" value="NXG42419.1"/>
    <property type="molecule type" value="Genomic_DNA"/>
</dbReference>
<feature type="non-terminal residue" evidence="3">
    <location>
        <position position="118"/>
    </location>
</feature>
<organism evidence="3 4">
    <name type="scientific">Psilopogon haemacephalus</name>
    <name type="common">coppersmith barbet</name>
    <dbReference type="NCBI Taxonomy" id="2585815"/>
    <lineage>
        <taxon>Eukaryota</taxon>
        <taxon>Metazoa</taxon>
        <taxon>Chordata</taxon>
        <taxon>Craniata</taxon>
        <taxon>Vertebrata</taxon>
        <taxon>Euteleostomi</taxon>
        <taxon>Archelosauria</taxon>
        <taxon>Archosauria</taxon>
        <taxon>Dinosauria</taxon>
        <taxon>Saurischia</taxon>
        <taxon>Theropoda</taxon>
        <taxon>Coelurosauria</taxon>
        <taxon>Aves</taxon>
        <taxon>Neognathae</taxon>
        <taxon>Neoaves</taxon>
        <taxon>Telluraves</taxon>
        <taxon>Coraciimorphae</taxon>
        <taxon>Piciformes</taxon>
        <taxon>Megalaimidae</taxon>
        <taxon>Psilopogon</taxon>
    </lineage>
</organism>
<reference evidence="3 4" key="1">
    <citation type="submission" date="2019-09" db="EMBL/GenBank/DDBJ databases">
        <title>Bird 10,000 Genomes (B10K) Project - Family phase.</title>
        <authorList>
            <person name="Zhang G."/>
        </authorList>
    </citation>
    <scope>NUCLEOTIDE SEQUENCE [LARGE SCALE GENOMIC DNA]</scope>
    <source>
        <strain evidence="3">B10K-DU-001-24</strain>
        <tissue evidence="3">Muscle</tissue>
    </source>
</reference>
<keyword evidence="4" id="KW-1185">Reference proteome</keyword>
<feature type="compositionally biased region" description="Pro residues" evidence="1">
    <location>
        <begin position="35"/>
        <end position="57"/>
    </location>
</feature>
<evidence type="ECO:0000313" key="3">
    <source>
        <dbReference type="EMBL" id="NXG42419.1"/>
    </source>
</evidence>
<accession>A0A7K9BRX5</accession>
<dbReference type="Pfam" id="PF01712">
    <property type="entry name" value="dNK"/>
    <property type="match status" value="1"/>
</dbReference>
<sequence>MGRGGTALRLALEGNIGTGRGGSASPRSTAAASPPARPQPHPPARPQPHPAALPPQGPEGSANLLQLMYQEPARWSYTFQTFSCISRMKMMLETPPEQLPGSPHPVRVFERSVYSDRY</sequence>
<evidence type="ECO:0000259" key="2">
    <source>
        <dbReference type="Pfam" id="PF01712"/>
    </source>
</evidence>
<comment type="caution">
    <text evidence="3">The sequence shown here is derived from an EMBL/GenBank/DDBJ whole genome shotgun (WGS) entry which is preliminary data.</text>
</comment>
<dbReference type="GO" id="GO:0005739">
    <property type="term" value="C:mitochondrion"/>
    <property type="evidence" value="ECO:0007669"/>
    <property type="project" value="TreeGrafter"/>
</dbReference>
<evidence type="ECO:0000256" key="1">
    <source>
        <dbReference type="SAM" id="MobiDB-lite"/>
    </source>
</evidence>
<dbReference type="AlphaFoldDB" id="A0A7K9BRX5"/>
<name>A0A7K9BRX5_9PICI</name>
<dbReference type="InterPro" id="IPR031314">
    <property type="entry name" value="DNK_dom"/>
</dbReference>
<gene>
    <name evidence="3" type="primary">Dguok_1</name>
    <name evidence="3" type="ORF">PSIHAE_R15072</name>
</gene>
<dbReference type="InterPro" id="IPR027417">
    <property type="entry name" value="P-loop_NTPase"/>
</dbReference>
<dbReference type="PANTHER" id="PTHR10513:SF8">
    <property type="entry name" value="DEOXYGUANOSINE KINASE, MITOCHONDRIAL"/>
    <property type="match status" value="1"/>
</dbReference>
<feature type="compositionally biased region" description="Low complexity" evidence="1">
    <location>
        <begin position="23"/>
        <end position="34"/>
    </location>
</feature>
<dbReference type="Gene3D" id="3.40.50.300">
    <property type="entry name" value="P-loop containing nucleotide triphosphate hydrolases"/>
    <property type="match status" value="1"/>
</dbReference>
<feature type="region of interest" description="Disordered" evidence="1">
    <location>
        <begin position="1"/>
        <end position="62"/>
    </location>
</feature>
<dbReference type="PANTHER" id="PTHR10513">
    <property type="entry name" value="DEOXYNUCLEOSIDE KINASE"/>
    <property type="match status" value="1"/>
</dbReference>
<dbReference type="GO" id="GO:0004138">
    <property type="term" value="F:deoxyguanosine kinase activity"/>
    <property type="evidence" value="ECO:0007669"/>
    <property type="project" value="TreeGrafter"/>
</dbReference>